<dbReference type="Proteomes" id="UP001470230">
    <property type="component" value="Unassembled WGS sequence"/>
</dbReference>
<reference evidence="1 2" key="1">
    <citation type="submission" date="2024-04" db="EMBL/GenBank/DDBJ databases">
        <title>Tritrichomonas musculus Genome.</title>
        <authorList>
            <person name="Alves-Ferreira E."/>
            <person name="Grigg M."/>
            <person name="Lorenzi H."/>
            <person name="Galac M."/>
        </authorList>
    </citation>
    <scope>NUCLEOTIDE SEQUENCE [LARGE SCALE GENOMIC DNA]</scope>
    <source>
        <strain evidence="1 2">EAF2021</strain>
    </source>
</reference>
<gene>
    <name evidence="1" type="ORF">M9Y10_037649</name>
</gene>
<evidence type="ECO:0000313" key="2">
    <source>
        <dbReference type="Proteomes" id="UP001470230"/>
    </source>
</evidence>
<accession>A0ABR2GS60</accession>
<sequence>MKSKGGITHYLDLPSDDGNTTRIAVLTIHKEELGNLANFGDIIFVDGTHSALKMKWEILPLTLITKDYNITCGGILYAAIVNEQVIEWMLQKLTGYEEFRKSIQTFITDEDHSFKSAIKTWLKEVNSIPNLNNHINVNHVLCAMHKSRNFAKKLHEVEEQHSNLIEYYQIMILIAK</sequence>
<keyword evidence="2" id="KW-1185">Reference proteome</keyword>
<proteinExistence type="predicted"/>
<name>A0ABR2GS60_9EUKA</name>
<comment type="caution">
    <text evidence="1">The sequence shown here is derived from an EMBL/GenBank/DDBJ whole genome shotgun (WGS) entry which is preliminary data.</text>
</comment>
<organism evidence="1 2">
    <name type="scientific">Tritrichomonas musculus</name>
    <dbReference type="NCBI Taxonomy" id="1915356"/>
    <lineage>
        <taxon>Eukaryota</taxon>
        <taxon>Metamonada</taxon>
        <taxon>Parabasalia</taxon>
        <taxon>Tritrichomonadida</taxon>
        <taxon>Tritrichomonadidae</taxon>
        <taxon>Tritrichomonas</taxon>
    </lineage>
</organism>
<protein>
    <recommendedName>
        <fullName evidence="3">MULE transposase domain-containing protein</fullName>
    </recommendedName>
</protein>
<evidence type="ECO:0000313" key="1">
    <source>
        <dbReference type="EMBL" id="KAK8836711.1"/>
    </source>
</evidence>
<dbReference type="EMBL" id="JAPFFF010000064">
    <property type="protein sequence ID" value="KAK8836711.1"/>
    <property type="molecule type" value="Genomic_DNA"/>
</dbReference>
<evidence type="ECO:0008006" key="3">
    <source>
        <dbReference type="Google" id="ProtNLM"/>
    </source>
</evidence>